<evidence type="ECO:0000256" key="2">
    <source>
        <dbReference type="ARBA" id="ARBA00022801"/>
    </source>
</evidence>
<dbReference type="Proteomes" id="UP000799302">
    <property type="component" value="Unassembled WGS sequence"/>
</dbReference>
<keyword evidence="2" id="KW-0378">Hydrolase</keyword>
<dbReference type="SUPFAM" id="SSF52540">
    <property type="entry name" value="P-loop containing nucleoside triphosphate hydrolases"/>
    <property type="match status" value="2"/>
</dbReference>
<dbReference type="InterPro" id="IPR050628">
    <property type="entry name" value="SNF2_RAD54_helicase_TF"/>
</dbReference>
<dbReference type="InterPro" id="IPR001650">
    <property type="entry name" value="Helicase_C-like"/>
</dbReference>
<dbReference type="PANTHER" id="PTHR45626:SF14">
    <property type="entry name" value="ATP-DEPENDENT DNA HELICASE (EUROFUNG)"/>
    <property type="match status" value="1"/>
</dbReference>
<dbReference type="CDD" id="cd18008">
    <property type="entry name" value="DEXDc_SHPRH-like"/>
    <property type="match status" value="1"/>
</dbReference>
<dbReference type="Pfam" id="PF00271">
    <property type="entry name" value="Helicase_C"/>
    <property type="match status" value="1"/>
</dbReference>
<sequence length="979" mass="109808">MPGDPRSSLADQKNSHLFNIPKKGAPRPEHGRPPPQSSRPVFRMPGDTVAPPWIAPAPPGPTSSLFTSRPAPTFSSLGGGGFQPINVRPSVPTMPQASQYAANDSDSEDGFDPDAALRNTSFGAQDPFMYVDPEKASEDIKGLLEGAFDDEDDENFKPRLRRSNKVVKAVKDATKSLADKLKTLDVNDKKEEEKEEEEEEEETGVVDGLKVKLLPHQIAGVAWMQDKESGKKEKKNGRQVIPNGGILADDMGLGKTIQALSLIILHSRPTNDEIEQERKDTRARKPRIPLDCSGATLVVAPLALIRQWQSEIETKCDSLRVLVHHGPSRTKSATKLKSYDVVVTTYQTLTSEHAAGSKTGCFGVNWYRIILDEAHSIKNRNAKMTQACYALESAFRWCLTGTPMQNNLDELQSLIRFLRIKPYCDYTSWKQQIITPLKNGRGFLAMRRLQVFLTAFMKRRTKDVMKKEGALGEASEDGKNSNGFKIVERKIENISADFSDHERTFYARLESRANDSLKEMMSGEKQNYMGALVLLLRLRQACNHPQLMRGKIERDKDAMATGIAPQVQQTNDDKDVDDIADMLGGLSVKTQKCDVCKSALTKEETSKGQLRCEDCEQDLQEELGMERLLGKVKKESKKALKSLKKKERKEERAKLRAARARQRRIIDSDDEDEEGAEGEWIVPKTKQSSAQDGELHTDDEDEEKGGQWLGSEDSQTDDDDDEDDEDDESSEEEISDEENSPHLPFANLTASTKITHLLNILKTETPEHKVIVFSEFTSMLDIIEPFLQGRYKFARYDGSMKNDMREESLRRLREDKRCRVLLCSLKCGSLGLNLTAASRVVLMEPFWNPFVEEQAIDRVHRLNQTKDVTVYRLTIAGTVEERILQLQEAKRALAKAALEGGKSMAKLNMADIIALFKPDAEHQVREYDGLVHVGQGAESVRVLLDRSKPVFASDGSARPRDGNAAGKVRREEHPVYGRR</sequence>
<keyword evidence="8" id="KW-1185">Reference proteome</keyword>
<evidence type="ECO:0000313" key="7">
    <source>
        <dbReference type="EMBL" id="KAF2670666.1"/>
    </source>
</evidence>
<dbReference type="InterPro" id="IPR000330">
    <property type="entry name" value="SNF2_N"/>
</dbReference>
<reference evidence="7" key="1">
    <citation type="journal article" date="2020" name="Stud. Mycol.">
        <title>101 Dothideomycetes genomes: a test case for predicting lifestyles and emergence of pathogens.</title>
        <authorList>
            <person name="Haridas S."/>
            <person name="Albert R."/>
            <person name="Binder M."/>
            <person name="Bloem J."/>
            <person name="Labutti K."/>
            <person name="Salamov A."/>
            <person name="Andreopoulos B."/>
            <person name="Baker S."/>
            <person name="Barry K."/>
            <person name="Bills G."/>
            <person name="Bluhm B."/>
            <person name="Cannon C."/>
            <person name="Castanera R."/>
            <person name="Culley D."/>
            <person name="Daum C."/>
            <person name="Ezra D."/>
            <person name="Gonzalez J."/>
            <person name="Henrissat B."/>
            <person name="Kuo A."/>
            <person name="Liang C."/>
            <person name="Lipzen A."/>
            <person name="Lutzoni F."/>
            <person name="Magnuson J."/>
            <person name="Mondo S."/>
            <person name="Nolan M."/>
            <person name="Ohm R."/>
            <person name="Pangilinan J."/>
            <person name="Park H.-J."/>
            <person name="Ramirez L."/>
            <person name="Alfaro M."/>
            <person name="Sun H."/>
            <person name="Tritt A."/>
            <person name="Yoshinaga Y."/>
            <person name="Zwiers L.-H."/>
            <person name="Turgeon B."/>
            <person name="Goodwin S."/>
            <person name="Spatafora J."/>
            <person name="Crous P."/>
            <person name="Grigoriev I."/>
        </authorList>
    </citation>
    <scope>NUCLEOTIDE SEQUENCE</scope>
    <source>
        <strain evidence="7">CBS 115976</strain>
    </source>
</reference>
<keyword evidence="3" id="KW-0067">ATP-binding</keyword>
<dbReference type="SMART" id="SM00487">
    <property type="entry name" value="DEXDc"/>
    <property type="match status" value="1"/>
</dbReference>
<organism evidence="7 8">
    <name type="scientific">Microthyrium microscopicum</name>
    <dbReference type="NCBI Taxonomy" id="703497"/>
    <lineage>
        <taxon>Eukaryota</taxon>
        <taxon>Fungi</taxon>
        <taxon>Dikarya</taxon>
        <taxon>Ascomycota</taxon>
        <taxon>Pezizomycotina</taxon>
        <taxon>Dothideomycetes</taxon>
        <taxon>Dothideomycetes incertae sedis</taxon>
        <taxon>Microthyriales</taxon>
        <taxon>Microthyriaceae</taxon>
        <taxon>Microthyrium</taxon>
    </lineage>
</organism>
<gene>
    <name evidence="7" type="ORF">BT63DRAFT_372312</name>
</gene>
<accession>A0A6A6UG86</accession>
<feature type="compositionally biased region" description="Acidic residues" evidence="4">
    <location>
        <begin position="193"/>
        <end position="204"/>
    </location>
</feature>
<dbReference type="GO" id="GO:0005634">
    <property type="term" value="C:nucleus"/>
    <property type="evidence" value="ECO:0007669"/>
    <property type="project" value="TreeGrafter"/>
</dbReference>
<dbReference type="AlphaFoldDB" id="A0A6A6UG86"/>
<evidence type="ECO:0000259" key="6">
    <source>
        <dbReference type="PROSITE" id="PS51194"/>
    </source>
</evidence>
<protein>
    <submittedName>
        <fullName evidence="7">Uncharacterized protein</fullName>
    </submittedName>
</protein>
<dbReference type="OrthoDB" id="423559at2759"/>
<feature type="domain" description="Helicase C-terminal" evidence="6">
    <location>
        <begin position="753"/>
        <end position="913"/>
    </location>
</feature>
<dbReference type="Pfam" id="PF00176">
    <property type="entry name" value="SNF2-rel_dom"/>
    <property type="match status" value="1"/>
</dbReference>
<evidence type="ECO:0000259" key="5">
    <source>
        <dbReference type="PROSITE" id="PS51192"/>
    </source>
</evidence>
<dbReference type="InterPro" id="IPR014001">
    <property type="entry name" value="Helicase_ATP-bd"/>
</dbReference>
<keyword evidence="1" id="KW-0547">Nucleotide-binding</keyword>
<evidence type="ECO:0000313" key="8">
    <source>
        <dbReference type="Proteomes" id="UP000799302"/>
    </source>
</evidence>
<dbReference type="GO" id="GO:0008094">
    <property type="term" value="F:ATP-dependent activity, acting on DNA"/>
    <property type="evidence" value="ECO:0007669"/>
    <property type="project" value="TreeGrafter"/>
</dbReference>
<feature type="region of interest" description="Disordered" evidence="4">
    <location>
        <begin position="1"/>
        <end position="127"/>
    </location>
</feature>
<dbReference type="CDD" id="cd18793">
    <property type="entry name" value="SF2_C_SNF"/>
    <property type="match status" value="1"/>
</dbReference>
<feature type="region of interest" description="Disordered" evidence="4">
    <location>
        <begin position="639"/>
        <end position="745"/>
    </location>
</feature>
<evidence type="ECO:0000256" key="3">
    <source>
        <dbReference type="ARBA" id="ARBA00022840"/>
    </source>
</evidence>
<evidence type="ECO:0000256" key="4">
    <source>
        <dbReference type="SAM" id="MobiDB-lite"/>
    </source>
</evidence>
<dbReference type="Gene3D" id="3.40.50.10810">
    <property type="entry name" value="Tandem AAA-ATPase domain"/>
    <property type="match status" value="1"/>
</dbReference>
<proteinExistence type="predicted"/>
<dbReference type="PROSITE" id="PS51194">
    <property type="entry name" value="HELICASE_CTER"/>
    <property type="match status" value="1"/>
</dbReference>
<name>A0A6A6UG86_9PEZI</name>
<feature type="region of interest" description="Disordered" evidence="4">
    <location>
        <begin position="186"/>
        <end position="205"/>
    </location>
</feature>
<feature type="compositionally biased region" description="Basic and acidic residues" evidence="4">
    <location>
        <begin position="968"/>
        <end position="979"/>
    </location>
</feature>
<feature type="domain" description="Helicase ATP-binding" evidence="5">
    <location>
        <begin position="236"/>
        <end position="421"/>
    </location>
</feature>
<dbReference type="Gene3D" id="3.40.50.300">
    <property type="entry name" value="P-loop containing nucleotide triphosphate hydrolases"/>
    <property type="match status" value="2"/>
</dbReference>
<dbReference type="GO" id="GO:0006281">
    <property type="term" value="P:DNA repair"/>
    <property type="evidence" value="ECO:0007669"/>
    <property type="project" value="TreeGrafter"/>
</dbReference>
<feature type="compositionally biased region" description="Acidic residues" evidence="4">
    <location>
        <begin position="714"/>
        <end position="738"/>
    </location>
</feature>
<dbReference type="SMART" id="SM00490">
    <property type="entry name" value="HELICc"/>
    <property type="match status" value="1"/>
</dbReference>
<feature type="compositionally biased region" description="Polar residues" evidence="4">
    <location>
        <begin position="93"/>
        <end position="104"/>
    </location>
</feature>
<dbReference type="PANTHER" id="PTHR45626">
    <property type="entry name" value="TRANSCRIPTION TERMINATION FACTOR 2-RELATED"/>
    <property type="match status" value="1"/>
</dbReference>
<dbReference type="GO" id="GO:0005524">
    <property type="term" value="F:ATP binding"/>
    <property type="evidence" value="ECO:0007669"/>
    <property type="project" value="UniProtKB-KW"/>
</dbReference>
<dbReference type="PROSITE" id="PS51192">
    <property type="entry name" value="HELICASE_ATP_BIND_1"/>
    <property type="match status" value="1"/>
</dbReference>
<dbReference type="FunFam" id="3.40.50.10810:FF:000053">
    <property type="entry name" value="SNF2 family helicase/ATPase, putative"/>
    <property type="match status" value="1"/>
</dbReference>
<dbReference type="InterPro" id="IPR038718">
    <property type="entry name" value="SNF2-like_sf"/>
</dbReference>
<feature type="region of interest" description="Disordered" evidence="4">
    <location>
        <begin position="951"/>
        <end position="979"/>
    </location>
</feature>
<dbReference type="InterPro" id="IPR027417">
    <property type="entry name" value="P-loop_NTPase"/>
</dbReference>
<dbReference type="GO" id="GO:0016787">
    <property type="term" value="F:hydrolase activity"/>
    <property type="evidence" value="ECO:0007669"/>
    <property type="project" value="UniProtKB-KW"/>
</dbReference>
<dbReference type="EMBL" id="MU004234">
    <property type="protein sequence ID" value="KAF2670666.1"/>
    <property type="molecule type" value="Genomic_DNA"/>
</dbReference>
<dbReference type="InterPro" id="IPR049730">
    <property type="entry name" value="SNF2/RAD54-like_C"/>
</dbReference>
<evidence type="ECO:0000256" key="1">
    <source>
        <dbReference type="ARBA" id="ARBA00022741"/>
    </source>
</evidence>
<feature type="compositionally biased region" description="Acidic residues" evidence="4">
    <location>
        <begin position="668"/>
        <end position="677"/>
    </location>
</feature>